<evidence type="ECO:0000256" key="5">
    <source>
        <dbReference type="ARBA" id="ARBA00022801"/>
    </source>
</evidence>
<reference evidence="9 10" key="1">
    <citation type="submission" date="2025-05" db="UniProtKB">
        <authorList>
            <consortium name="RefSeq"/>
        </authorList>
    </citation>
    <scope>IDENTIFICATION</scope>
    <source>
        <tissue evidence="9 10">Muscle</tissue>
    </source>
</reference>
<evidence type="ECO:0000256" key="3">
    <source>
        <dbReference type="ARBA" id="ARBA00005476"/>
    </source>
</evidence>
<evidence type="ECO:0000313" key="8">
    <source>
        <dbReference type="Proteomes" id="UP000694941"/>
    </source>
</evidence>
<evidence type="ECO:0000256" key="6">
    <source>
        <dbReference type="SAM" id="MobiDB-lite"/>
    </source>
</evidence>
<dbReference type="PANTHER" id="PTHR12181:SF12">
    <property type="entry name" value="PHOSPHATIDATE PHOSPHATASE"/>
    <property type="match status" value="1"/>
</dbReference>
<feature type="compositionally biased region" description="Polar residues" evidence="6">
    <location>
        <begin position="555"/>
        <end position="564"/>
    </location>
</feature>
<protein>
    <recommendedName>
        <fullName evidence="4">phosphatidate phosphatase</fullName>
        <ecNumber evidence="4">3.1.3.4</ecNumber>
    </recommendedName>
</protein>
<name>A0ABM1BIV4_LIMPO</name>
<dbReference type="GeneID" id="106467096"/>
<dbReference type="SUPFAM" id="SSF56784">
    <property type="entry name" value="HAD-like"/>
    <property type="match status" value="1"/>
</dbReference>
<feature type="region of interest" description="Disordered" evidence="6">
    <location>
        <begin position="537"/>
        <end position="580"/>
    </location>
</feature>
<organism evidence="8 11">
    <name type="scientific">Limulus polyphemus</name>
    <name type="common">Atlantic horseshoe crab</name>
    <dbReference type="NCBI Taxonomy" id="6850"/>
    <lineage>
        <taxon>Eukaryota</taxon>
        <taxon>Metazoa</taxon>
        <taxon>Ecdysozoa</taxon>
        <taxon>Arthropoda</taxon>
        <taxon>Chelicerata</taxon>
        <taxon>Merostomata</taxon>
        <taxon>Xiphosura</taxon>
        <taxon>Limulidae</taxon>
        <taxon>Limulus</taxon>
    </lineage>
</organism>
<feature type="region of interest" description="Disordered" evidence="6">
    <location>
        <begin position="397"/>
        <end position="417"/>
    </location>
</feature>
<dbReference type="RefSeq" id="XP_013782870.1">
    <property type="nucleotide sequence ID" value="XM_013927416.2"/>
</dbReference>
<comment type="cofactor">
    <cofactor evidence="2">
        <name>Mg(2+)</name>
        <dbReference type="ChEBI" id="CHEBI:18420"/>
    </cofactor>
</comment>
<comment type="catalytic activity">
    <reaction evidence="1">
        <text>a 1,2-diacyl-sn-glycero-3-phosphate + H2O = a 1,2-diacyl-sn-glycerol + phosphate</text>
        <dbReference type="Rhea" id="RHEA:27429"/>
        <dbReference type="ChEBI" id="CHEBI:15377"/>
        <dbReference type="ChEBI" id="CHEBI:17815"/>
        <dbReference type="ChEBI" id="CHEBI:43474"/>
        <dbReference type="ChEBI" id="CHEBI:58608"/>
        <dbReference type="EC" id="3.1.3.4"/>
    </reaction>
    <physiologicalReaction direction="left-to-right" evidence="1">
        <dbReference type="Rhea" id="RHEA:27430"/>
    </physiologicalReaction>
</comment>
<sequence length="1089" mass="122739">MNYIGKFISNFQKFYSEINSATLTGAIDVVVVKQPDGSYISSPFHVRFGKIGVLRCREKVVDIEVNGEQIDIHMKLGESGEAFFVEAVEEETVPSELATSPIPSCPDIGQELRNLKEFSKSDHKEVALCLPGNDKPENDYFGEVETTFTVQDSDQFIHGMVTNEHYTTQFGSRDVEVERQEISAVGLLSQEGIQVETNFQTTVVNTIPSSQSGILTVPIISSCPTSPSNNFNLRVPNFVPIKKTFDELSVGVQTDISLGGHEDTHSNQFNRLLSGQLPMDVTFNIEEEVKTRKKRKRKIGNKRRPRSQEVISHLERRDSLEYKVGSSQEHCVPDDDVDDIFKMDDDYLDDSNNLSTLSRSVTLPLANNKLALPDVEWTTRRFSASYLGDFHPFSDGDITPIMSPTKPRPPSPKSDSEFEIQKYDAVSQTESDTVSWKWGEFPKVPQRNPEEKVRVLSSLDLKSEVLSSDEEELPKKSEGSDERKSLLGGVLNFMRTTKKMHHKPESEGIYLDDLNPDNLNPEVAALYLSKFRSPIRTIQPGKGTESKDEDAESGNGPSLPQSPLSVEGAISGSQSLDSDSDERHSVFDICCKYYTDLALSLCGGLQDYGEDISSERFQNFLVTYDEICENPILFQNSDLVVRMGGKYYNWQTAAPMIMSLATYRQPLPTKSVAQLVNSHMPKKKKQSSYSWWSWRRPVEQNQGLEIQTVRTDLESVGHKRTFQIEEGNAYLQIQGQDKKAEGLLLSENKPSSITVVTCESEEAVNIQRYERNKAKEEIYTSTSSETDTELGSSVLEKERIPYEKRIYFEEKYKKSLRLSSEKISSLKLKPGANEVVFSVTTAYQGTTRCKCHIYLWNYDDKIVVSDIDGTITKSDVLGHILPIIGKDWAQSGVATLFTKVKNNGYQFLYLSARAIGQARVTRDYLRSVKQGNVCLPDGPLLLSPTSLLNALHREVIEKKPEVFKISCLKDIQALFPTCVSNPLYAGFGNKINDTWAYKAVKVPVSRIFTINHRGELKLDLMQNFQSSYTSLSDVVDYMFPPLQSQHREDGRLDPCFTSAEEFSSFTYWRSPPPPLKDDDNFLQTLQGKV</sequence>
<evidence type="ECO:0000256" key="4">
    <source>
        <dbReference type="ARBA" id="ARBA00012638"/>
    </source>
</evidence>
<dbReference type="InterPro" id="IPR031703">
    <property type="entry name" value="Lipin_mid"/>
</dbReference>
<feature type="region of interest" description="Disordered" evidence="6">
    <location>
        <begin position="465"/>
        <end position="484"/>
    </location>
</feature>
<feature type="domain" description="LNS2/PITP" evidence="7">
    <location>
        <begin position="862"/>
        <end position="1019"/>
    </location>
</feature>
<dbReference type="InterPro" id="IPR036412">
    <property type="entry name" value="HAD-like_sf"/>
</dbReference>
<dbReference type="PANTHER" id="PTHR12181">
    <property type="entry name" value="LIPIN"/>
    <property type="match status" value="1"/>
</dbReference>
<dbReference type="Pfam" id="PF16876">
    <property type="entry name" value="Lipin_mid"/>
    <property type="match status" value="1"/>
</dbReference>
<evidence type="ECO:0000313" key="10">
    <source>
        <dbReference type="RefSeq" id="XP_013782869.1"/>
    </source>
</evidence>
<dbReference type="InterPro" id="IPR031315">
    <property type="entry name" value="LNS2/PITP"/>
</dbReference>
<evidence type="ECO:0000259" key="7">
    <source>
        <dbReference type="SMART" id="SM00775"/>
    </source>
</evidence>
<evidence type="ECO:0000313" key="9">
    <source>
        <dbReference type="RefSeq" id="XP_013782868.1"/>
    </source>
</evidence>
<accession>A0ABM1BIV4</accession>
<dbReference type="Pfam" id="PF04571">
    <property type="entry name" value="Lipin_N"/>
    <property type="match status" value="1"/>
</dbReference>
<keyword evidence="5" id="KW-0378">Hydrolase</keyword>
<feature type="compositionally biased region" description="Basic and acidic residues" evidence="6">
    <location>
        <begin position="473"/>
        <end position="484"/>
    </location>
</feature>
<gene>
    <name evidence="9 10 11" type="primary">LOC106467096</name>
</gene>
<dbReference type="InterPro" id="IPR026058">
    <property type="entry name" value="LIPIN"/>
</dbReference>
<evidence type="ECO:0000313" key="11">
    <source>
        <dbReference type="RefSeq" id="XP_013782870.1"/>
    </source>
</evidence>
<evidence type="ECO:0000256" key="2">
    <source>
        <dbReference type="ARBA" id="ARBA00001946"/>
    </source>
</evidence>
<dbReference type="Proteomes" id="UP000694941">
    <property type="component" value="Unplaced"/>
</dbReference>
<proteinExistence type="inferred from homology"/>
<dbReference type="SMART" id="SM00775">
    <property type="entry name" value="LNS2"/>
    <property type="match status" value="1"/>
</dbReference>
<dbReference type="InterPro" id="IPR013209">
    <property type="entry name" value="LNS2"/>
</dbReference>
<comment type="similarity">
    <text evidence="3">Belongs to the lipin family.</text>
</comment>
<dbReference type="Pfam" id="PF08235">
    <property type="entry name" value="LNS2"/>
    <property type="match status" value="1"/>
</dbReference>
<dbReference type="EC" id="3.1.3.4" evidence="4"/>
<dbReference type="InterPro" id="IPR007651">
    <property type="entry name" value="Lipin_N"/>
</dbReference>
<dbReference type="RefSeq" id="XP_013782869.1">
    <property type="nucleotide sequence ID" value="XM_013927415.2"/>
</dbReference>
<evidence type="ECO:0000256" key="1">
    <source>
        <dbReference type="ARBA" id="ARBA00001180"/>
    </source>
</evidence>
<keyword evidence="8" id="KW-1185">Reference proteome</keyword>
<dbReference type="RefSeq" id="XP_013782868.1">
    <property type="nucleotide sequence ID" value="XM_013927414.2"/>
</dbReference>